<reference evidence="1" key="1">
    <citation type="journal article" date="2019" name="Philos. Trans. R. Soc. Lond., B, Biol. Sci.">
        <title>Targeted metagenomic recovery of four divergent viruses reveals shared and distinctive characteristics of giant viruses of marine eukaryotes.</title>
        <authorList>
            <person name="Needham D.M."/>
            <person name="Poirier C."/>
            <person name="Hehenberger E."/>
            <person name="Jimenez V."/>
            <person name="Swalwell J.E."/>
            <person name="Santoro A.E."/>
            <person name="Worden A.Z."/>
        </authorList>
    </citation>
    <scope>NUCLEOTIDE SEQUENCE</scope>
    <source>
        <strain evidence="1">OPacV-662</strain>
    </source>
</reference>
<sequence length="178" mass="20624">MRIASKKKCTATNMAFDLKRLFLNLKVLGKVEEGDKLLTYGNDLLIDTHTGWVQRIYRYWNNEGRFVTIKCINNLINGTQQCINILKSTDAELDFTSMSMTRQDFLKSLYADLLQASYGIKKLYITYGDDQVIKSRFEFIIETTNRQLETIESMLNTEFNITINENGEPLFSIPPHDD</sequence>
<accession>A0A5J6VJQ4</accession>
<proteinExistence type="predicted"/>
<organism evidence="1">
    <name type="scientific">Megaviridae environmental sample</name>
    <dbReference type="NCBI Taxonomy" id="1737588"/>
    <lineage>
        <taxon>Viruses</taxon>
        <taxon>Varidnaviria</taxon>
        <taxon>Bamfordvirae</taxon>
        <taxon>Nucleocytoviricota</taxon>
        <taxon>Megaviricetes</taxon>
        <taxon>Imitervirales</taxon>
        <taxon>Mimiviridae</taxon>
        <taxon>environmental samples</taxon>
    </lineage>
</organism>
<name>A0A5J6VJQ4_9VIRU</name>
<evidence type="ECO:0000313" key="1">
    <source>
        <dbReference type="EMBL" id="QFG74160.1"/>
    </source>
</evidence>
<protein>
    <submittedName>
        <fullName evidence="1">Uncharacterized protein</fullName>
    </submittedName>
</protein>
<dbReference type="EMBL" id="MN448282">
    <property type="protein sequence ID" value="QFG74160.1"/>
    <property type="molecule type" value="Genomic_DNA"/>
</dbReference>